<evidence type="ECO:0000313" key="1">
    <source>
        <dbReference type="EMBL" id="KAK7395011.1"/>
    </source>
</evidence>
<dbReference type="Proteomes" id="UP001386955">
    <property type="component" value="Unassembled WGS sequence"/>
</dbReference>
<sequence>MCNRSVKGSGSHAFEESTRRLFHARVDVRSSKMSSSELYANGCKKCVALHEDFESVIARSEDEGINFIMAKWECASVDWLDGEVEETIACLAEKSHEKIHEDNSLTAIKMGVEKNDSLGESTCNVHDLNNRGSGIIQEVDLRVNHSQEKLVRGVTHSCMEHADVDRVGPISDNVVGWKLNYLGNYFLMLLPMEGREVAAKFMHSVALNLCRNSITTAKRRSLRELSQITSSMLVKAGTQTTTASAGTIHMIKLAPQESCDSVLMNEVNFVGPFVLVLNRISNSIQMK</sequence>
<evidence type="ECO:0000313" key="2">
    <source>
        <dbReference type="Proteomes" id="UP001386955"/>
    </source>
</evidence>
<name>A0AAN9SET2_PSOTE</name>
<reference evidence="1 2" key="1">
    <citation type="submission" date="2024-01" db="EMBL/GenBank/DDBJ databases">
        <title>The genomes of 5 underutilized Papilionoideae crops provide insights into root nodulation and disease resistanc.</title>
        <authorList>
            <person name="Jiang F."/>
        </authorList>
    </citation>
    <scope>NUCLEOTIDE SEQUENCE [LARGE SCALE GENOMIC DNA]</scope>
    <source>
        <strain evidence="1">DUOXIRENSHENG_FW03</strain>
        <tissue evidence="1">Leaves</tissue>
    </source>
</reference>
<organism evidence="1 2">
    <name type="scientific">Psophocarpus tetragonolobus</name>
    <name type="common">Winged bean</name>
    <name type="synonym">Dolichos tetragonolobus</name>
    <dbReference type="NCBI Taxonomy" id="3891"/>
    <lineage>
        <taxon>Eukaryota</taxon>
        <taxon>Viridiplantae</taxon>
        <taxon>Streptophyta</taxon>
        <taxon>Embryophyta</taxon>
        <taxon>Tracheophyta</taxon>
        <taxon>Spermatophyta</taxon>
        <taxon>Magnoliopsida</taxon>
        <taxon>eudicotyledons</taxon>
        <taxon>Gunneridae</taxon>
        <taxon>Pentapetalae</taxon>
        <taxon>rosids</taxon>
        <taxon>fabids</taxon>
        <taxon>Fabales</taxon>
        <taxon>Fabaceae</taxon>
        <taxon>Papilionoideae</taxon>
        <taxon>50 kb inversion clade</taxon>
        <taxon>NPAAA clade</taxon>
        <taxon>indigoferoid/millettioid clade</taxon>
        <taxon>Phaseoleae</taxon>
        <taxon>Psophocarpus</taxon>
    </lineage>
</organism>
<accession>A0AAN9SET2</accession>
<comment type="caution">
    <text evidence="1">The sequence shown here is derived from an EMBL/GenBank/DDBJ whole genome shotgun (WGS) entry which is preliminary data.</text>
</comment>
<keyword evidence="2" id="KW-1185">Reference proteome</keyword>
<dbReference type="AlphaFoldDB" id="A0AAN9SET2"/>
<gene>
    <name evidence="1" type="ORF">VNO78_15552</name>
</gene>
<proteinExistence type="predicted"/>
<protein>
    <submittedName>
        <fullName evidence="1">Uncharacterized protein</fullName>
    </submittedName>
</protein>
<dbReference type="EMBL" id="JAYMYS010000004">
    <property type="protein sequence ID" value="KAK7395011.1"/>
    <property type="molecule type" value="Genomic_DNA"/>
</dbReference>